<dbReference type="InParanoid" id="A0A0C3K005"/>
<dbReference type="HOGENOM" id="CLU_1772557_0_0_1"/>
<keyword evidence="2" id="KW-1185">Reference proteome</keyword>
<dbReference type="Proteomes" id="UP000054217">
    <property type="component" value="Unassembled WGS sequence"/>
</dbReference>
<evidence type="ECO:0000313" key="2">
    <source>
        <dbReference type="Proteomes" id="UP000054217"/>
    </source>
</evidence>
<organism evidence="1 2">
    <name type="scientific">Pisolithus tinctorius Marx 270</name>
    <dbReference type="NCBI Taxonomy" id="870435"/>
    <lineage>
        <taxon>Eukaryota</taxon>
        <taxon>Fungi</taxon>
        <taxon>Dikarya</taxon>
        <taxon>Basidiomycota</taxon>
        <taxon>Agaricomycotina</taxon>
        <taxon>Agaricomycetes</taxon>
        <taxon>Agaricomycetidae</taxon>
        <taxon>Boletales</taxon>
        <taxon>Sclerodermatineae</taxon>
        <taxon>Pisolithaceae</taxon>
        <taxon>Pisolithus</taxon>
    </lineage>
</organism>
<proteinExistence type="predicted"/>
<name>A0A0C3K005_PISTI</name>
<accession>A0A0C3K005</accession>
<feature type="non-terminal residue" evidence="1">
    <location>
        <position position="1"/>
    </location>
</feature>
<reference evidence="2" key="2">
    <citation type="submission" date="2015-01" db="EMBL/GenBank/DDBJ databases">
        <title>Evolutionary Origins and Diversification of the Mycorrhizal Mutualists.</title>
        <authorList>
            <consortium name="DOE Joint Genome Institute"/>
            <consortium name="Mycorrhizal Genomics Consortium"/>
            <person name="Kohler A."/>
            <person name="Kuo A."/>
            <person name="Nagy L.G."/>
            <person name="Floudas D."/>
            <person name="Copeland A."/>
            <person name="Barry K.W."/>
            <person name="Cichocki N."/>
            <person name="Veneault-Fourrey C."/>
            <person name="LaButti K."/>
            <person name="Lindquist E.A."/>
            <person name="Lipzen A."/>
            <person name="Lundell T."/>
            <person name="Morin E."/>
            <person name="Murat C."/>
            <person name="Riley R."/>
            <person name="Ohm R."/>
            <person name="Sun H."/>
            <person name="Tunlid A."/>
            <person name="Henrissat B."/>
            <person name="Grigoriev I.V."/>
            <person name="Hibbett D.S."/>
            <person name="Martin F."/>
        </authorList>
    </citation>
    <scope>NUCLEOTIDE SEQUENCE [LARGE SCALE GENOMIC DNA]</scope>
    <source>
        <strain evidence="2">Marx 270</strain>
    </source>
</reference>
<sequence length="147" mass="16349">GHPLRATSANAGVHYSIINRICYQHHWSLQKPAGSHLLHCFPTNAPCVLGLIGTVRAENDVEIQSDIHPIIIKPITHYLVHFHEGETGMEVRVKLNPLSLQVLWEGYATELPGFTFLAFYLVLNISFSIIRPNNSFPVIPSSAQSTV</sequence>
<dbReference type="AlphaFoldDB" id="A0A0C3K005"/>
<reference evidence="1 2" key="1">
    <citation type="submission" date="2014-04" db="EMBL/GenBank/DDBJ databases">
        <authorList>
            <consortium name="DOE Joint Genome Institute"/>
            <person name="Kuo A."/>
            <person name="Kohler A."/>
            <person name="Costa M.D."/>
            <person name="Nagy L.G."/>
            <person name="Floudas D."/>
            <person name="Copeland A."/>
            <person name="Barry K.W."/>
            <person name="Cichocki N."/>
            <person name="Veneault-Fourrey C."/>
            <person name="LaButti K."/>
            <person name="Lindquist E.A."/>
            <person name="Lipzen A."/>
            <person name="Lundell T."/>
            <person name="Morin E."/>
            <person name="Murat C."/>
            <person name="Sun H."/>
            <person name="Tunlid A."/>
            <person name="Henrissat B."/>
            <person name="Grigoriev I.V."/>
            <person name="Hibbett D.S."/>
            <person name="Martin F."/>
            <person name="Nordberg H.P."/>
            <person name="Cantor M.N."/>
            <person name="Hua S.X."/>
        </authorList>
    </citation>
    <scope>NUCLEOTIDE SEQUENCE [LARGE SCALE GENOMIC DNA]</scope>
    <source>
        <strain evidence="1 2">Marx 270</strain>
    </source>
</reference>
<protein>
    <submittedName>
        <fullName evidence="1">Uncharacterized protein</fullName>
    </submittedName>
</protein>
<evidence type="ECO:0000313" key="1">
    <source>
        <dbReference type="EMBL" id="KIO02942.1"/>
    </source>
</evidence>
<gene>
    <name evidence="1" type="ORF">M404DRAFT_146934</name>
</gene>
<dbReference type="EMBL" id="KN831979">
    <property type="protein sequence ID" value="KIO02942.1"/>
    <property type="molecule type" value="Genomic_DNA"/>
</dbReference>